<organism evidence="2 3">
    <name type="scientific">Erythrobacter litoralis (strain HTCC2594)</name>
    <dbReference type="NCBI Taxonomy" id="314225"/>
    <lineage>
        <taxon>Bacteria</taxon>
        <taxon>Pseudomonadati</taxon>
        <taxon>Pseudomonadota</taxon>
        <taxon>Alphaproteobacteria</taxon>
        <taxon>Sphingomonadales</taxon>
        <taxon>Erythrobacteraceae</taxon>
        <taxon>Erythrobacter/Porphyrobacter group</taxon>
        <taxon>Erythrobacter</taxon>
    </lineage>
</organism>
<dbReference type="EMBL" id="CP000157">
    <property type="protein sequence ID" value="ABC64621.1"/>
    <property type="molecule type" value="Genomic_DNA"/>
</dbReference>
<keyword evidence="1" id="KW-0732">Signal</keyword>
<gene>
    <name evidence="2" type="ordered locus">ELI_12645</name>
</gene>
<dbReference type="HOGENOM" id="CLU_066166_0_0_5"/>
<evidence type="ECO:0000313" key="3">
    <source>
        <dbReference type="Proteomes" id="UP000008808"/>
    </source>
</evidence>
<dbReference type="InterPro" id="IPR036034">
    <property type="entry name" value="PDZ_sf"/>
</dbReference>
<sequence length="316" mass="34546">MIRFLVGLGLAAGCAASASAWAPPADFLELRAKDARVARIGFELATANAPFCDDKVPATGLLLHDMGAYADPQQMRSALGLTSDIAVQAVVPDSPAAEAGLATDDSIVSFDNVPVSALPSDENKRWFRLERLRQTMTEQLAESGTVSLALQGDEAITLRGVAACRSRFEVGPLGKRAVANGERVVIGDKFPGHEWPDELLAAVMAHELAHNVLRHRAWFDANGRQRKYVRLTEREADRLMPWLLANAGYEPSAAARFMETWGPAHSGGIFRKRTHDGWDERADMIAAEVALVEARLAAGEQADWKTHFRREDLPNR</sequence>
<reference evidence="3" key="1">
    <citation type="journal article" date="2009" name="J. Bacteriol.">
        <title>Complete genome sequence of Erythrobacter litoralis HTCC2594.</title>
        <authorList>
            <person name="Oh H.M."/>
            <person name="Giovannoni S.J."/>
            <person name="Ferriera S."/>
            <person name="Johnson J."/>
            <person name="Cho J.C."/>
        </authorList>
    </citation>
    <scope>NUCLEOTIDE SEQUENCE [LARGE SCALE GENOMIC DNA]</scope>
    <source>
        <strain evidence="3">HTCC2594</strain>
    </source>
</reference>
<evidence type="ECO:0000256" key="1">
    <source>
        <dbReference type="SAM" id="SignalP"/>
    </source>
</evidence>
<dbReference type="eggNOG" id="COG0501">
    <property type="taxonomic scope" value="Bacteria"/>
</dbReference>
<accession>Q2N6S0</accession>
<protein>
    <submittedName>
        <fullName evidence="2">Uncharacterized protein</fullName>
    </submittedName>
</protein>
<dbReference type="STRING" id="314225.ELI_12645"/>
<keyword evidence="3" id="KW-1185">Reference proteome</keyword>
<dbReference type="RefSeq" id="WP_011415443.1">
    <property type="nucleotide sequence ID" value="NC_007722.1"/>
</dbReference>
<name>Q2N6S0_ERYLH</name>
<dbReference type="SUPFAM" id="SSF50156">
    <property type="entry name" value="PDZ domain-like"/>
    <property type="match status" value="1"/>
</dbReference>
<feature type="signal peptide" evidence="1">
    <location>
        <begin position="1"/>
        <end position="22"/>
    </location>
</feature>
<dbReference type="OrthoDB" id="7338723at2"/>
<proteinExistence type="predicted"/>
<dbReference type="KEGG" id="eli:ELI_12645"/>
<dbReference type="Gene3D" id="2.30.42.10">
    <property type="match status" value="1"/>
</dbReference>
<dbReference type="Proteomes" id="UP000008808">
    <property type="component" value="Chromosome"/>
</dbReference>
<dbReference type="AlphaFoldDB" id="Q2N6S0"/>
<evidence type="ECO:0000313" key="2">
    <source>
        <dbReference type="EMBL" id="ABC64621.1"/>
    </source>
</evidence>
<feature type="chain" id="PRO_5004213003" evidence="1">
    <location>
        <begin position="23"/>
        <end position="316"/>
    </location>
</feature>